<dbReference type="Proteomes" id="UP000614424">
    <property type="component" value="Unassembled WGS sequence"/>
</dbReference>
<comment type="caution">
    <text evidence="1">The sequence shown here is derived from an EMBL/GenBank/DDBJ whole genome shotgun (WGS) entry which is preliminary data.</text>
</comment>
<accession>A0A8J6NDF6</accession>
<dbReference type="EMBL" id="JACNJZ010000158">
    <property type="protein sequence ID" value="MBC8318421.1"/>
    <property type="molecule type" value="Genomic_DNA"/>
</dbReference>
<proteinExistence type="predicted"/>
<evidence type="ECO:0000313" key="2">
    <source>
        <dbReference type="Proteomes" id="UP000614424"/>
    </source>
</evidence>
<gene>
    <name evidence="1" type="ORF">H8E41_10990</name>
</gene>
<sequence length="151" mass="17573">MDTSESTKKHKHISRDENKNRTSYGWYCRVTYQKKLHRKYFADKKFGGKEQALKAAISWRNAKEQELGIPRTDRLLYTKSRSNTGVTGVILAEKYNRYDVIWSNAEGKCCKTSVAIKKHGKKKAFEIACKIREEKNAIRLKSELPQKTRNS</sequence>
<dbReference type="AlphaFoldDB" id="A0A8J6NDF6"/>
<protein>
    <submittedName>
        <fullName evidence="1">AP2 domain-containing protein</fullName>
    </submittedName>
</protein>
<dbReference type="Gene3D" id="1.20.5.2050">
    <property type="match status" value="1"/>
</dbReference>
<organism evidence="1 2">
    <name type="scientific">Candidatus Desulfobia pelagia</name>
    <dbReference type="NCBI Taxonomy" id="2841692"/>
    <lineage>
        <taxon>Bacteria</taxon>
        <taxon>Pseudomonadati</taxon>
        <taxon>Thermodesulfobacteriota</taxon>
        <taxon>Desulfobulbia</taxon>
        <taxon>Desulfobulbales</taxon>
        <taxon>Desulfobulbaceae</taxon>
        <taxon>Candidatus Desulfobia</taxon>
    </lineage>
</organism>
<evidence type="ECO:0000313" key="1">
    <source>
        <dbReference type="EMBL" id="MBC8318421.1"/>
    </source>
</evidence>
<reference evidence="1 2" key="1">
    <citation type="submission" date="2020-08" db="EMBL/GenBank/DDBJ databases">
        <title>Bridging the membrane lipid divide: bacteria of the FCB group superphylum have the potential to synthesize archaeal ether lipids.</title>
        <authorList>
            <person name="Villanueva L."/>
            <person name="Von Meijenfeldt F.A.B."/>
            <person name="Westbye A.B."/>
            <person name="Yadav S."/>
            <person name="Hopmans E.C."/>
            <person name="Dutilh B.E."/>
            <person name="Sinninghe Damste J.S."/>
        </authorList>
    </citation>
    <scope>NUCLEOTIDE SEQUENCE [LARGE SCALE GENOMIC DNA]</scope>
    <source>
        <strain evidence="1">NIOZ-UU47</strain>
    </source>
</reference>
<name>A0A8J6NDF6_9BACT</name>